<sequence length="79" mass="9149">MKTSSGKWQQKTSNGGVNTMFPSNWDEARIIDEINSAWENRRDVPGRDKNMWQGLSKSKVLIRGYKSPKITAYPVYENR</sequence>
<accession>A0AB39VKN1</accession>
<dbReference type="RefSeq" id="WP_369711921.1">
    <property type="nucleotide sequence ID" value="NZ_CP165644.1"/>
</dbReference>
<proteinExistence type="predicted"/>
<dbReference type="InterPro" id="IPR029501">
    <property type="entry name" value="EndoU_bac"/>
</dbReference>
<dbReference type="GO" id="GO:0004519">
    <property type="term" value="F:endonuclease activity"/>
    <property type="evidence" value="ECO:0007669"/>
    <property type="project" value="InterPro"/>
</dbReference>
<feature type="domain" description="Bacterial EndoU nuclease" evidence="2">
    <location>
        <begin position="5"/>
        <end position="75"/>
    </location>
</feature>
<gene>
    <name evidence="3" type="ORF">AB8B22_03990</name>
</gene>
<organism evidence="3">
    <name type="scientific">Leptotrichia rugosa</name>
    <dbReference type="NCBI Taxonomy" id="3239302"/>
    <lineage>
        <taxon>Bacteria</taxon>
        <taxon>Fusobacteriati</taxon>
        <taxon>Fusobacteriota</taxon>
        <taxon>Fusobacteriia</taxon>
        <taxon>Fusobacteriales</taxon>
        <taxon>Leptotrichiaceae</taxon>
        <taxon>Leptotrichia</taxon>
    </lineage>
</organism>
<protein>
    <submittedName>
        <fullName evidence="3">EndoU domain-containing protein</fullName>
    </submittedName>
</protein>
<feature type="region of interest" description="Disordered" evidence="1">
    <location>
        <begin position="1"/>
        <end position="21"/>
    </location>
</feature>
<name>A0AB39VKN1_9FUSO</name>
<reference evidence="3" key="1">
    <citation type="submission" date="2024-07" db="EMBL/GenBank/DDBJ databases">
        <authorList>
            <person name="Li X.-J."/>
            <person name="Wang X."/>
        </authorList>
    </citation>
    <scope>NUCLEOTIDE SEQUENCE</scope>
    <source>
        <strain evidence="3">HSP-334</strain>
    </source>
</reference>
<evidence type="ECO:0000259" key="2">
    <source>
        <dbReference type="Pfam" id="PF14436"/>
    </source>
</evidence>
<dbReference type="AlphaFoldDB" id="A0AB39VKN1"/>
<dbReference type="KEGG" id="lrug:AB8B22_03990"/>
<evidence type="ECO:0000256" key="1">
    <source>
        <dbReference type="SAM" id="MobiDB-lite"/>
    </source>
</evidence>
<dbReference type="EMBL" id="CP165644">
    <property type="protein sequence ID" value="XDU67802.1"/>
    <property type="molecule type" value="Genomic_DNA"/>
</dbReference>
<evidence type="ECO:0000313" key="3">
    <source>
        <dbReference type="EMBL" id="XDU67802.1"/>
    </source>
</evidence>
<dbReference type="Pfam" id="PF14436">
    <property type="entry name" value="EndoU_bacteria"/>
    <property type="match status" value="1"/>
</dbReference>